<evidence type="ECO:0000259" key="2">
    <source>
        <dbReference type="Pfam" id="PF22688"/>
    </source>
</evidence>
<dbReference type="Gene3D" id="3.40.50.300">
    <property type="entry name" value="P-loop containing nucleotide triphosphate hydrolases"/>
    <property type="match status" value="1"/>
</dbReference>
<dbReference type="Gene3D" id="1.10.8.60">
    <property type="match status" value="1"/>
</dbReference>
<dbReference type="InterPro" id="IPR013317">
    <property type="entry name" value="DnaA_dom"/>
</dbReference>
<accession>A0ABV9QPX6</accession>
<dbReference type="Pfam" id="PF00308">
    <property type="entry name" value="Bac_DnaA"/>
    <property type="match status" value="1"/>
</dbReference>
<dbReference type="EMBL" id="JBHSHD010000003">
    <property type="protein sequence ID" value="MFC4819355.1"/>
    <property type="molecule type" value="Genomic_DNA"/>
</dbReference>
<organism evidence="3 4">
    <name type="scientific">Dokdonella ginsengisoli</name>
    <dbReference type="NCBI Taxonomy" id="363846"/>
    <lineage>
        <taxon>Bacteria</taxon>
        <taxon>Pseudomonadati</taxon>
        <taxon>Pseudomonadota</taxon>
        <taxon>Gammaproteobacteria</taxon>
        <taxon>Lysobacterales</taxon>
        <taxon>Rhodanobacteraceae</taxon>
        <taxon>Dokdonella</taxon>
    </lineage>
</organism>
<proteinExistence type="predicted"/>
<dbReference type="InterPro" id="IPR055199">
    <property type="entry name" value="Hda_lid"/>
</dbReference>
<dbReference type="InterPro" id="IPR017788">
    <property type="entry name" value="Hda"/>
</dbReference>
<feature type="domain" description="Hda lid" evidence="2">
    <location>
        <begin position="165"/>
        <end position="228"/>
    </location>
</feature>
<evidence type="ECO:0000259" key="1">
    <source>
        <dbReference type="Pfam" id="PF00308"/>
    </source>
</evidence>
<feature type="domain" description="Chromosomal replication initiator protein DnaA ATPAse" evidence="1">
    <location>
        <begin position="16"/>
        <end position="152"/>
    </location>
</feature>
<comment type="caution">
    <text evidence="3">The sequence shown here is derived from an EMBL/GenBank/DDBJ whole genome shotgun (WGS) entry which is preliminary data.</text>
</comment>
<protein>
    <submittedName>
        <fullName evidence="3">DnaA regulatory inactivator Hda</fullName>
    </submittedName>
</protein>
<dbReference type="InterPro" id="IPR027417">
    <property type="entry name" value="P-loop_NTPase"/>
</dbReference>
<dbReference type="PANTHER" id="PTHR30050">
    <property type="entry name" value="CHROMOSOMAL REPLICATION INITIATOR PROTEIN DNAA"/>
    <property type="match status" value="1"/>
</dbReference>
<evidence type="ECO:0000313" key="3">
    <source>
        <dbReference type="EMBL" id="MFC4819355.1"/>
    </source>
</evidence>
<keyword evidence="4" id="KW-1185">Reference proteome</keyword>
<dbReference type="NCBIfam" id="TIGR03420">
    <property type="entry name" value="DnaA_homol_Hda"/>
    <property type="match status" value="1"/>
</dbReference>
<reference evidence="4" key="1">
    <citation type="journal article" date="2019" name="Int. J. Syst. Evol. Microbiol.">
        <title>The Global Catalogue of Microorganisms (GCM) 10K type strain sequencing project: providing services to taxonomists for standard genome sequencing and annotation.</title>
        <authorList>
            <consortium name="The Broad Institute Genomics Platform"/>
            <consortium name="The Broad Institute Genome Sequencing Center for Infectious Disease"/>
            <person name="Wu L."/>
            <person name="Ma J."/>
        </authorList>
    </citation>
    <scope>NUCLEOTIDE SEQUENCE [LARGE SCALE GENOMIC DNA]</scope>
    <source>
        <strain evidence="4">CCUG 30340</strain>
    </source>
</reference>
<dbReference type="PANTHER" id="PTHR30050:SF5">
    <property type="entry name" value="DNAA REGULATORY INACTIVATOR HDA"/>
    <property type="match status" value="1"/>
</dbReference>
<evidence type="ECO:0000313" key="4">
    <source>
        <dbReference type="Proteomes" id="UP001595886"/>
    </source>
</evidence>
<sequence length="237" mass="25260">MTDQLPLALRWPAHQRFDSFVAGPNAAAVDLLGAVARGADESWPYLAGATGSGCTHLLVAACAAANAAGRSAQYLSLSALRTRRAEAIRGFGGSDLLAIDDLDAIAGEREAEHAAFDLYNRCRAERASLVFAAGAPPAQLGIGLPDLVSRLSACTQVALKPLDEAARRALLRDRARERGIELDEAALDWLFARGRRDLGSLFAALDRIDRASLASRRRVTVPFLRGLLGASDADRQE</sequence>
<dbReference type="SUPFAM" id="SSF52540">
    <property type="entry name" value="P-loop containing nucleoside triphosphate hydrolases"/>
    <property type="match status" value="1"/>
</dbReference>
<dbReference type="Pfam" id="PF22688">
    <property type="entry name" value="Hda_lid"/>
    <property type="match status" value="1"/>
</dbReference>
<gene>
    <name evidence="3" type="primary">hda</name>
    <name evidence="3" type="ORF">ACFO6Q_03415</name>
</gene>
<dbReference type="RefSeq" id="WP_380019112.1">
    <property type="nucleotide sequence ID" value="NZ_JBHSHD010000003.1"/>
</dbReference>
<name>A0ABV9QPX6_9GAMM</name>
<dbReference type="Proteomes" id="UP001595886">
    <property type="component" value="Unassembled WGS sequence"/>
</dbReference>